<proteinExistence type="predicted"/>
<accession>A0A1X1DMI1</accession>
<dbReference type="RefSeq" id="WP_104956463.1">
    <property type="nucleotide sequence ID" value="NZ_CP026377.1"/>
</dbReference>
<gene>
    <name evidence="2" type="ORF">C2E15_05445</name>
</gene>
<dbReference type="KEGG" id="pgz:C2E15_05445"/>
<dbReference type="OrthoDB" id="9102192at2"/>
<evidence type="ECO:0000313" key="2">
    <source>
        <dbReference type="EMBL" id="AUX92573.1"/>
    </source>
</evidence>
<dbReference type="Proteomes" id="UP000238365">
    <property type="component" value="Chromosome"/>
</dbReference>
<protein>
    <submittedName>
        <fullName evidence="2">Uncharacterized protein</fullName>
    </submittedName>
</protein>
<organism evidence="2 3">
    <name type="scientific">Mixta gaviniae</name>
    <dbReference type="NCBI Taxonomy" id="665914"/>
    <lineage>
        <taxon>Bacteria</taxon>
        <taxon>Pseudomonadati</taxon>
        <taxon>Pseudomonadota</taxon>
        <taxon>Gammaproteobacteria</taxon>
        <taxon>Enterobacterales</taxon>
        <taxon>Erwiniaceae</taxon>
        <taxon>Mixta</taxon>
    </lineage>
</organism>
<reference evidence="2 3" key="1">
    <citation type="submission" date="2018-01" db="EMBL/GenBank/DDBJ databases">
        <title>Complete and assembled Genome of Pantoea gaviniae DSM22758T.</title>
        <authorList>
            <person name="Stevens M.J.A."/>
            <person name="Zurfluh K."/>
            <person name="Stephan R."/>
        </authorList>
    </citation>
    <scope>NUCLEOTIDE SEQUENCE [LARGE SCALE GENOMIC DNA]</scope>
    <source>
        <strain evidence="2 3">DSM 22758</strain>
    </source>
</reference>
<name>A0A1X1DMI1_9GAMM</name>
<dbReference type="EMBL" id="CP026377">
    <property type="protein sequence ID" value="AUX92573.1"/>
    <property type="molecule type" value="Genomic_DNA"/>
</dbReference>
<evidence type="ECO:0000313" key="3">
    <source>
        <dbReference type="Proteomes" id="UP000238365"/>
    </source>
</evidence>
<sequence length="90" mass="10808">MATVVRKRWRILLFSALFLFSLRFIHPYPIVFTRRQTDWLITLSDRLGFCDPEMCYLTGVLLINTLITCTLYFIVTCAWKRWRQRKTTNG</sequence>
<keyword evidence="1" id="KW-0812">Transmembrane</keyword>
<keyword evidence="1" id="KW-0472">Membrane</keyword>
<evidence type="ECO:0000256" key="1">
    <source>
        <dbReference type="SAM" id="Phobius"/>
    </source>
</evidence>
<dbReference type="AlphaFoldDB" id="A0A1X1DMI1"/>
<feature type="transmembrane region" description="Helical" evidence="1">
    <location>
        <begin position="56"/>
        <end position="79"/>
    </location>
</feature>
<keyword evidence="1" id="KW-1133">Transmembrane helix</keyword>
<keyword evidence="3" id="KW-1185">Reference proteome</keyword>